<protein>
    <submittedName>
        <fullName evidence="2">Uncharacterized protein</fullName>
    </submittedName>
</protein>
<evidence type="ECO:0000313" key="3">
    <source>
        <dbReference type="Proteomes" id="UP001165293"/>
    </source>
</evidence>
<comment type="caution">
    <text evidence="2">The sequence shown here is derived from an EMBL/GenBank/DDBJ whole genome shotgun (WGS) entry which is preliminary data.</text>
</comment>
<reference evidence="2" key="1">
    <citation type="submission" date="2021-10" db="EMBL/GenBank/DDBJ databases">
        <authorList>
            <person name="Lyu M."/>
            <person name="Wang X."/>
            <person name="Meng X."/>
            <person name="Xu K."/>
        </authorList>
    </citation>
    <scope>NUCLEOTIDE SEQUENCE</scope>
    <source>
        <strain evidence="2">A6</strain>
    </source>
</reference>
<keyword evidence="1" id="KW-0472">Membrane</keyword>
<keyword evidence="1" id="KW-1133">Transmembrane helix</keyword>
<dbReference type="RefSeq" id="WP_230527109.1">
    <property type="nucleotide sequence ID" value="NZ_JAJGAK010000002.1"/>
</dbReference>
<feature type="transmembrane region" description="Helical" evidence="1">
    <location>
        <begin position="7"/>
        <end position="26"/>
    </location>
</feature>
<evidence type="ECO:0000256" key="1">
    <source>
        <dbReference type="SAM" id="Phobius"/>
    </source>
</evidence>
<proteinExistence type="predicted"/>
<name>A0ABS8JIQ1_9GAMM</name>
<keyword evidence="1" id="KW-0812">Transmembrane</keyword>
<organism evidence="2 3">
    <name type="scientific">Noviluteimonas lactosilytica</name>
    <dbReference type="NCBI Taxonomy" id="2888523"/>
    <lineage>
        <taxon>Bacteria</taxon>
        <taxon>Pseudomonadati</taxon>
        <taxon>Pseudomonadota</taxon>
        <taxon>Gammaproteobacteria</taxon>
        <taxon>Lysobacterales</taxon>
        <taxon>Lysobacteraceae</taxon>
        <taxon>Noviluteimonas</taxon>
    </lineage>
</organism>
<dbReference type="Proteomes" id="UP001165293">
    <property type="component" value="Unassembled WGS sequence"/>
</dbReference>
<accession>A0ABS8JIQ1</accession>
<keyword evidence="3" id="KW-1185">Reference proteome</keyword>
<gene>
    <name evidence="2" type="ORF">LK996_10425</name>
</gene>
<evidence type="ECO:0000313" key="2">
    <source>
        <dbReference type="EMBL" id="MCC8363488.1"/>
    </source>
</evidence>
<sequence>MAAYIPVAVVAFALAFYWQGACWALLKDVERRYPDLHAEMGRPKYGVPGTPFLSALTLLLFTDRAKSLGDDFYARIVRLRAVAVVMVGAFLMLTYLTTPAAT</sequence>
<feature type="transmembrane region" description="Helical" evidence="1">
    <location>
        <begin position="77"/>
        <end position="96"/>
    </location>
</feature>
<dbReference type="EMBL" id="JAJGAK010000002">
    <property type="protein sequence ID" value="MCC8363488.1"/>
    <property type="molecule type" value="Genomic_DNA"/>
</dbReference>